<keyword evidence="3" id="KW-1185">Reference proteome</keyword>
<gene>
    <name evidence="2" type="ORF">DPMN_018061</name>
</gene>
<dbReference type="EMBL" id="JAIWYP010000001">
    <property type="protein sequence ID" value="KAH3893909.1"/>
    <property type="molecule type" value="Genomic_DNA"/>
</dbReference>
<dbReference type="AlphaFoldDB" id="A0A9D4S617"/>
<dbReference type="Proteomes" id="UP000828390">
    <property type="component" value="Unassembled WGS sequence"/>
</dbReference>
<proteinExistence type="predicted"/>
<feature type="compositionally biased region" description="Acidic residues" evidence="1">
    <location>
        <begin position="39"/>
        <end position="68"/>
    </location>
</feature>
<reference evidence="2" key="2">
    <citation type="submission" date="2020-11" db="EMBL/GenBank/DDBJ databases">
        <authorList>
            <person name="McCartney M.A."/>
            <person name="Auch B."/>
            <person name="Kono T."/>
            <person name="Mallez S."/>
            <person name="Becker A."/>
            <person name="Gohl D.M."/>
            <person name="Silverstein K.A.T."/>
            <person name="Koren S."/>
            <person name="Bechman K.B."/>
            <person name="Herman A."/>
            <person name="Abrahante J.E."/>
            <person name="Garbe J."/>
        </authorList>
    </citation>
    <scope>NUCLEOTIDE SEQUENCE</scope>
    <source>
        <strain evidence="2">Duluth1</strain>
        <tissue evidence="2">Whole animal</tissue>
    </source>
</reference>
<feature type="region of interest" description="Disordered" evidence="1">
    <location>
        <begin position="36"/>
        <end position="68"/>
    </location>
</feature>
<comment type="caution">
    <text evidence="2">The sequence shown here is derived from an EMBL/GenBank/DDBJ whole genome shotgun (WGS) entry which is preliminary data.</text>
</comment>
<evidence type="ECO:0000313" key="2">
    <source>
        <dbReference type="EMBL" id="KAH3893909.1"/>
    </source>
</evidence>
<protein>
    <submittedName>
        <fullName evidence="2">Uncharacterized protein</fullName>
    </submittedName>
</protein>
<accession>A0A9D4S617</accession>
<organism evidence="2 3">
    <name type="scientific">Dreissena polymorpha</name>
    <name type="common">Zebra mussel</name>
    <name type="synonym">Mytilus polymorpha</name>
    <dbReference type="NCBI Taxonomy" id="45954"/>
    <lineage>
        <taxon>Eukaryota</taxon>
        <taxon>Metazoa</taxon>
        <taxon>Spiralia</taxon>
        <taxon>Lophotrochozoa</taxon>
        <taxon>Mollusca</taxon>
        <taxon>Bivalvia</taxon>
        <taxon>Autobranchia</taxon>
        <taxon>Heteroconchia</taxon>
        <taxon>Euheterodonta</taxon>
        <taxon>Imparidentia</taxon>
        <taxon>Neoheterodontei</taxon>
        <taxon>Myida</taxon>
        <taxon>Dreissenoidea</taxon>
        <taxon>Dreissenidae</taxon>
        <taxon>Dreissena</taxon>
    </lineage>
</organism>
<evidence type="ECO:0000256" key="1">
    <source>
        <dbReference type="SAM" id="MobiDB-lite"/>
    </source>
</evidence>
<sequence length="68" mass="7859">MYNVKEWTSLHMGELLSEAYCRPDWRRMSVSSSLILSQVDDDDDDSDDDDDDDDSDDDYDDDDDVTNA</sequence>
<evidence type="ECO:0000313" key="3">
    <source>
        <dbReference type="Proteomes" id="UP000828390"/>
    </source>
</evidence>
<name>A0A9D4S617_DREPO</name>
<reference evidence="2" key="1">
    <citation type="journal article" date="2019" name="bioRxiv">
        <title>The Genome of the Zebra Mussel, Dreissena polymorpha: A Resource for Invasive Species Research.</title>
        <authorList>
            <person name="McCartney M.A."/>
            <person name="Auch B."/>
            <person name="Kono T."/>
            <person name="Mallez S."/>
            <person name="Zhang Y."/>
            <person name="Obille A."/>
            <person name="Becker A."/>
            <person name="Abrahante J.E."/>
            <person name="Garbe J."/>
            <person name="Badalamenti J.P."/>
            <person name="Herman A."/>
            <person name="Mangelson H."/>
            <person name="Liachko I."/>
            <person name="Sullivan S."/>
            <person name="Sone E.D."/>
            <person name="Koren S."/>
            <person name="Silverstein K.A.T."/>
            <person name="Beckman K.B."/>
            <person name="Gohl D.M."/>
        </authorList>
    </citation>
    <scope>NUCLEOTIDE SEQUENCE</scope>
    <source>
        <strain evidence="2">Duluth1</strain>
        <tissue evidence="2">Whole animal</tissue>
    </source>
</reference>